<comment type="cofactor">
    <cofactor evidence="2">
        <name>Mn(2+)</name>
        <dbReference type="ChEBI" id="CHEBI:29035"/>
    </cofactor>
</comment>
<dbReference type="EC" id="5.1.3.1" evidence="7"/>
<keyword evidence="9" id="KW-0413">Isomerase</keyword>
<reference evidence="10" key="1">
    <citation type="journal article" date="2014" name="Front. Microbiol.">
        <title>High frequency of phylogenetically diverse reductive dehalogenase-homologous genes in deep subseafloor sedimentary metagenomes.</title>
        <authorList>
            <person name="Kawai M."/>
            <person name="Futagami T."/>
            <person name="Toyoda A."/>
            <person name="Takaki Y."/>
            <person name="Nishi S."/>
            <person name="Hori S."/>
            <person name="Arai W."/>
            <person name="Tsubouchi T."/>
            <person name="Morono Y."/>
            <person name="Uchiyama I."/>
            <person name="Ito T."/>
            <person name="Fujiyama A."/>
            <person name="Inagaki F."/>
            <person name="Takami H."/>
        </authorList>
    </citation>
    <scope>NUCLEOTIDE SEQUENCE</scope>
    <source>
        <strain evidence="10">Expedition CK06-06</strain>
    </source>
</reference>
<dbReference type="HAMAP" id="MF_02227">
    <property type="entry name" value="RPE"/>
    <property type="match status" value="1"/>
</dbReference>
<evidence type="ECO:0000256" key="4">
    <source>
        <dbReference type="ARBA" id="ARBA00001947"/>
    </source>
</evidence>
<dbReference type="SUPFAM" id="SSF51366">
    <property type="entry name" value="Ribulose-phoshate binding barrel"/>
    <property type="match status" value="1"/>
</dbReference>
<dbReference type="InterPro" id="IPR011060">
    <property type="entry name" value="RibuloseP-bd_barrel"/>
</dbReference>
<dbReference type="Gene3D" id="3.20.20.70">
    <property type="entry name" value="Aldolase class I"/>
    <property type="match status" value="1"/>
</dbReference>
<accession>X1KL00</accession>
<dbReference type="PANTHER" id="PTHR11749">
    <property type="entry name" value="RIBULOSE-5-PHOSPHATE-3-EPIMERASE"/>
    <property type="match status" value="1"/>
</dbReference>
<comment type="cofactor">
    <cofactor evidence="4">
        <name>Zn(2+)</name>
        <dbReference type="ChEBI" id="CHEBI:29105"/>
    </cofactor>
</comment>
<dbReference type="CDD" id="cd00429">
    <property type="entry name" value="RPE"/>
    <property type="match status" value="1"/>
</dbReference>
<dbReference type="GO" id="GO:0005737">
    <property type="term" value="C:cytoplasm"/>
    <property type="evidence" value="ECO:0007669"/>
    <property type="project" value="UniProtKB-ARBA"/>
</dbReference>
<dbReference type="GO" id="GO:0004750">
    <property type="term" value="F:D-ribulose-phosphate 3-epimerase activity"/>
    <property type="evidence" value="ECO:0007669"/>
    <property type="project" value="UniProtKB-EC"/>
</dbReference>
<dbReference type="EMBL" id="BARV01002298">
    <property type="protein sequence ID" value="GAH90819.1"/>
    <property type="molecule type" value="Genomic_DNA"/>
</dbReference>
<dbReference type="InterPro" id="IPR026019">
    <property type="entry name" value="Ribul_P_3_epim"/>
</dbReference>
<organism evidence="10">
    <name type="scientific">marine sediment metagenome</name>
    <dbReference type="NCBI Taxonomy" id="412755"/>
    <lineage>
        <taxon>unclassified sequences</taxon>
        <taxon>metagenomes</taxon>
        <taxon>ecological metagenomes</taxon>
    </lineage>
</organism>
<dbReference type="GO" id="GO:0046872">
    <property type="term" value="F:metal ion binding"/>
    <property type="evidence" value="ECO:0007669"/>
    <property type="project" value="UniProtKB-KW"/>
</dbReference>
<evidence type="ECO:0000256" key="5">
    <source>
        <dbReference type="ARBA" id="ARBA00001954"/>
    </source>
</evidence>
<evidence type="ECO:0000313" key="10">
    <source>
        <dbReference type="EMBL" id="GAH90819.1"/>
    </source>
</evidence>
<comment type="caution">
    <text evidence="10">The sequence shown here is derived from an EMBL/GenBank/DDBJ whole genome shotgun (WGS) entry which is preliminary data.</text>
</comment>
<dbReference type="GO" id="GO:0006098">
    <property type="term" value="P:pentose-phosphate shunt"/>
    <property type="evidence" value="ECO:0007669"/>
    <property type="project" value="InterPro"/>
</dbReference>
<dbReference type="PIRSF" id="PIRSF001461">
    <property type="entry name" value="RPE"/>
    <property type="match status" value="1"/>
</dbReference>
<comment type="cofactor">
    <cofactor evidence="5">
        <name>Fe(2+)</name>
        <dbReference type="ChEBI" id="CHEBI:29033"/>
    </cofactor>
</comment>
<evidence type="ECO:0000256" key="9">
    <source>
        <dbReference type="ARBA" id="ARBA00023235"/>
    </source>
</evidence>
<evidence type="ECO:0000256" key="3">
    <source>
        <dbReference type="ARBA" id="ARBA00001941"/>
    </source>
</evidence>
<comment type="catalytic activity">
    <reaction evidence="1">
        <text>D-ribulose 5-phosphate = D-xylulose 5-phosphate</text>
        <dbReference type="Rhea" id="RHEA:13677"/>
        <dbReference type="ChEBI" id="CHEBI:57737"/>
        <dbReference type="ChEBI" id="CHEBI:58121"/>
        <dbReference type="EC" id="5.1.3.1"/>
    </reaction>
</comment>
<gene>
    <name evidence="10" type="ORF">S06H3_06037</name>
</gene>
<keyword evidence="8" id="KW-0479">Metal-binding</keyword>
<proteinExistence type="inferred from homology"/>
<dbReference type="InterPro" id="IPR000056">
    <property type="entry name" value="Ribul_P_3_epim-like"/>
</dbReference>
<protein>
    <recommendedName>
        <fullName evidence="7">ribulose-phosphate 3-epimerase</fullName>
        <ecNumber evidence="7">5.1.3.1</ecNumber>
    </recommendedName>
</protein>
<comment type="similarity">
    <text evidence="6">Belongs to the ribulose-phosphate 3-epimerase family.</text>
</comment>
<dbReference type="NCBIfam" id="NF004076">
    <property type="entry name" value="PRK05581.1-4"/>
    <property type="match status" value="1"/>
</dbReference>
<dbReference type="AlphaFoldDB" id="X1KL00"/>
<evidence type="ECO:0000256" key="7">
    <source>
        <dbReference type="ARBA" id="ARBA00013188"/>
    </source>
</evidence>
<evidence type="ECO:0000256" key="6">
    <source>
        <dbReference type="ARBA" id="ARBA00009541"/>
    </source>
</evidence>
<dbReference type="FunFam" id="3.20.20.70:FF:000004">
    <property type="entry name" value="Ribulose-phosphate 3-epimerase"/>
    <property type="match status" value="1"/>
</dbReference>
<dbReference type="InterPro" id="IPR013785">
    <property type="entry name" value="Aldolase_TIM"/>
</dbReference>
<evidence type="ECO:0000256" key="2">
    <source>
        <dbReference type="ARBA" id="ARBA00001936"/>
    </source>
</evidence>
<dbReference type="GO" id="GO:0005975">
    <property type="term" value="P:carbohydrate metabolic process"/>
    <property type="evidence" value="ECO:0007669"/>
    <property type="project" value="InterPro"/>
</dbReference>
<comment type="cofactor">
    <cofactor evidence="3">
        <name>Co(2+)</name>
        <dbReference type="ChEBI" id="CHEBI:48828"/>
    </cofactor>
</comment>
<dbReference type="PROSITE" id="PS01085">
    <property type="entry name" value="RIBUL_P_3_EPIMER_1"/>
    <property type="match status" value="1"/>
</dbReference>
<dbReference type="Pfam" id="PF00834">
    <property type="entry name" value="Ribul_P_3_epim"/>
    <property type="match status" value="1"/>
</dbReference>
<name>X1KL00_9ZZZZ</name>
<sequence length="221" mass="23874">MQDKIKLAPSILSADFARLGEQVAEATKAGADYIHIDVMDGHFVPNITIGAPVVASLRSWTHLPLDVHLMIEQPEWHISHFVDSGADIITVHAEACPHLHRTIQVIKELGVKAGVALNPASSLSMVDEIMPQVDLILIMSVNPGFGGQAFIPETLEKINRLRRMLDSRKVDAELEVDGGITINNASSIVKAGGRILVVGTSVFNAKGGVSQALQKLREIKI</sequence>
<dbReference type="NCBIfam" id="TIGR01163">
    <property type="entry name" value="rpe"/>
    <property type="match status" value="1"/>
</dbReference>
<dbReference type="PROSITE" id="PS01086">
    <property type="entry name" value="RIBUL_P_3_EPIMER_2"/>
    <property type="match status" value="1"/>
</dbReference>
<evidence type="ECO:0000256" key="1">
    <source>
        <dbReference type="ARBA" id="ARBA00001782"/>
    </source>
</evidence>
<evidence type="ECO:0000256" key="8">
    <source>
        <dbReference type="ARBA" id="ARBA00022723"/>
    </source>
</evidence>